<evidence type="ECO:0000313" key="2">
    <source>
        <dbReference type="Proteomes" id="UP001054945"/>
    </source>
</evidence>
<evidence type="ECO:0000313" key="1">
    <source>
        <dbReference type="EMBL" id="GIY48528.1"/>
    </source>
</evidence>
<dbReference type="Proteomes" id="UP001054945">
    <property type="component" value="Unassembled WGS sequence"/>
</dbReference>
<name>A0AAV4TWB8_CAEEX</name>
<organism evidence="1 2">
    <name type="scientific">Caerostris extrusa</name>
    <name type="common">Bark spider</name>
    <name type="synonym">Caerostris bankana</name>
    <dbReference type="NCBI Taxonomy" id="172846"/>
    <lineage>
        <taxon>Eukaryota</taxon>
        <taxon>Metazoa</taxon>
        <taxon>Ecdysozoa</taxon>
        <taxon>Arthropoda</taxon>
        <taxon>Chelicerata</taxon>
        <taxon>Arachnida</taxon>
        <taxon>Araneae</taxon>
        <taxon>Araneomorphae</taxon>
        <taxon>Entelegynae</taxon>
        <taxon>Araneoidea</taxon>
        <taxon>Araneidae</taxon>
        <taxon>Caerostris</taxon>
    </lineage>
</organism>
<reference evidence="1 2" key="1">
    <citation type="submission" date="2021-06" db="EMBL/GenBank/DDBJ databases">
        <title>Caerostris extrusa draft genome.</title>
        <authorList>
            <person name="Kono N."/>
            <person name="Arakawa K."/>
        </authorList>
    </citation>
    <scope>NUCLEOTIDE SEQUENCE [LARGE SCALE GENOMIC DNA]</scope>
</reference>
<sequence length="82" mass="9491">MEQSVKLCIVDSEAIVKVKDLPCNPLILPRIYAFRSSRIFIPLPNDECKIQDRYVKSQTYSAYPTSTKYSVLMTPLIYTMRV</sequence>
<comment type="caution">
    <text evidence="1">The sequence shown here is derived from an EMBL/GenBank/DDBJ whole genome shotgun (WGS) entry which is preliminary data.</text>
</comment>
<dbReference type="EMBL" id="BPLR01011722">
    <property type="protein sequence ID" value="GIY48528.1"/>
    <property type="molecule type" value="Genomic_DNA"/>
</dbReference>
<keyword evidence="2" id="KW-1185">Reference proteome</keyword>
<dbReference type="AlphaFoldDB" id="A0AAV4TWB8"/>
<protein>
    <submittedName>
        <fullName evidence="1">Uncharacterized protein</fullName>
    </submittedName>
</protein>
<accession>A0AAV4TWB8</accession>
<gene>
    <name evidence="1" type="ORF">CEXT_497811</name>
</gene>
<proteinExistence type="predicted"/>